<dbReference type="RefSeq" id="WP_014802842.1">
    <property type="nucleotide sequence ID" value="NC_018020.1"/>
</dbReference>
<dbReference type="InterPro" id="IPR002575">
    <property type="entry name" value="Aminoglycoside_PTrfase"/>
</dbReference>
<dbReference type="KEGG" id="tpx:Turpa_1683"/>
<dbReference type="PANTHER" id="PTHR21310:SF57">
    <property type="entry name" value="BLR2944 PROTEIN"/>
    <property type="match status" value="1"/>
</dbReference>
<evidence type="ECO:0000313" key="2">
    <source>
        <dbReference type="EMBL" id="AFM12331.1"/>
    </source>
</evidence>
<reference evidence="2 3" key="1">
    <citation type="submission" date="2012-06" db="EMBL/GenBank/DDBJ databases">
        <title>The complete chromosome of genome of Turneriella parva DSM 21527.</title>
        <authorList>
            <consortium name="US DOE Joint Genome Institute (JGI-PGF)"/>
            <person name="Lucas S."/>
            <person name="Han J."/>
            <person name="Lapidus A."/>
            <person name="Bruce D."/>
            <person name="Goodwin L."/>
            <person name="Pitluck S."/>
            <person name="Peters L."/>
            <person name="Kyrpides N."/>
            <person name="Mavromatis K."/>
            <person name="Ivanova N."/>
            <person name="Mikhailova N."/>
            <person name="Chertkov O."/>
            <person name="Detter J.C."/>
            <person name="Tapia R."/>
            <person name="Han C."/>
            <person name="Land M."/>
            <person name="Hauser L."/>
            <person name="Markowitz V."/>
            <person name="Cheng J.-F."/>
            <person name="Hugenholtz P."/>
            <person name="Woyke T."/>
            <person name="Wu D."/>
            <person name="Gronow S."/>
            <person name="Wellnitz S."/>
            <person name="Brambilla E."/>
            <person name="Klenk H.-P."/>
            <person name="Eisen J.A."/>
        </authorList>
    </citation>
    <scope>NUCLEOTIDE SEQUENCE [LARGE SCALE GENOMIC DNA]</scope>
    <source>
        <strain evidence="3">ATCC BAA-1111 / DSM 21527 / NCTC 11395 / H</strain>
    </source>
</reference>
<dbReference type="Pfam" id="PF01636">
    <property type="entry name" value="APH"/>
    <property type="match status" value="1"/>
</dbReference>
<proteinExistence type="predicted"/>
<dbReference type="Gene3D" id="3.90.1200.10">
    <property type="match status" value="1"/>
</dbReference>
<dbReference type="InterPro" id="IPR041726">
    <property type="entry name" value="ACAD10_11_N"/>
</dbReference>
<protein>
    <submittedName>
        <fullName evidence="2">Aminoglycoside phosphotransferase</fullName>
    </submittedName>
</protein>
<dbReference type="SUPFAM" id="SSF56112">
    <property type="entry name" value="Protein kinase-like (PK-like)"/>
    <property type="match status" value="1"/>
</dbReference>
<dbReference type="PATRIC" id="fig|869212.3.peg.1677"/>
<dbReference type="InterPro" id="IPR011009">
    <property type="entry name" value="Kinase-like_dom_sf"/>
</dbReference>
<dbReference type="Gene3D" id="3.30.200.20">
    <property type="entry name" value="Phosphorylase Kinase, domain 1"/>
    <property type="match status" value="1"/>
</dbReference>
<dbReference type="InterPro" id="IPR051678">
    <property type="entry name" value="AGP_Transferase"/>
</dbReference>
<keyword evidence="3" id="KW-1185">Reference proteome</keyword>
<feature type="domain" description="Aminoglycoside phosphotransferase" evidence="1">
    <location>
        <begin position="24"/>
        <end position="267"/>
    </location>
</feature>
<dbReference type="AlphaFoldDB" id="I4B4X4"/>
<dbReference type="EMBL" id="CP002959">
    <property type="protein sequence ID" value="AFM12331.1"/>
    <property type="molecule type" value="Genomic_DNA"/>
</dbReference>
<dbReference type="PANTHER" id="PTHR21310">
    <property type="entry name" value="AMINOGLYCOSIDE PHOSPHOTRANSFERASE-RELATED-RELATED"/>
    <property type="match status" value="1"/>
</dbReference>
<dbReference type="STRING" id="869212.Turpa_1683"/>
<sequence>MQLNDKLKTYLAEKNGGTVEIAEFRQLSGGACQDNYLARLKSSEQEETLVLRTDKGGALLGSLSRAQEYQVIERAVAAGVLTPPVKWLSEDNTIVGHPFYLMQKIDGTANPRDILKSKKIDFKRLAADIATNLAKIHSVDYSPDVLPFLDRKLRPGTSDVALTAVGDCRRLLDELPGGYPGIELCLNWAEANAPVTDTLVLAHSDFRSGNFMVDVAGGGNLTGILDWEFAHWSDRHEDIGYIRMRDWRFGKVKNEVGGFSSAEDFYPHYEAASQTKIDPVKVRYWEVMGNIRWAIGAAQQGERHLSGKDKGIEFASIGRRVAEMELEAMRLIEGGVHD</sequence>
<name>I4B4X4_TURPD</name>
<organism evidence="2 3">
    <name type="scientific">Turneriella parva (strain ATCC BAA-1111 / DSM 21527 / NCTC 11395 / H)</name>
    <name type="common">Leptospira parva</name>
    <dbReference type="NCBI Taxonomy" id="869212"/>
    <lineage>
        <taxon>Bacteria</taxon>
        <taxon>Pseudomonadati</taxon>
        <taxon>Spirochaetota</taxon>
        <taxon>Spirochaetia</taxon>
        <taxon>Leptospirales</taxon>
        <taxon>Leptospiraceae</taxon>
        <taxon>Turneriella</taxon>
    </lineage>
</organism>
<dbReference type="HOGENOM" id="CLU_007526_1_1_12"/>
<dbReference type="OrthoDB" id="334783at2"/>
<gene>
    <name evidence="2" type="ordered locus">Turpa_1683</name>
</gene>
<evidence type="ECO:0000313" key="3">
    <source>
        <dbReference type="Proteomes" id="UP000006048"/>
    </source>
</evidence>
<evidence type="ECO:0000259" key="1">
    <source>
        <dbReference type="Pfam" id="PF01636"/>
    </source>
</evidence>
<dbReference type="Proteomes" id="UP000006048">
    <property type="component" value="Chromosome"/>
</dbReference>
<accession>I4B4X4</accession>
<dbReference type="CDD" id="cd05154">
    <property type="entry name" value="ACAD10_11_N-like"/>
    <property type="match status" value="1"/>
</dbReference>